<accession>A0ABT5XA70</accession>
<evidence type="ECO:0000313" key="4">
    <source>
        <dbReference type="Proteomes" id="UP001220010"/>
    </source>
</evidence>
<gene>
    <name evidence="3" type="ORF">P0O15_10375</name>
</gene>
<dbReference type="RefSeq" id="WP_316967295.1">
    <property type="nucleotide sequence ID" value="NZ_JARFPK010000047.1"/>
</dbReference>
<sequence>MDYEEKKPEQPGSRDQPPGCACALGPSRPWTVVLFGVVLVTLAVVMDLPLEAVLIAALIPLTILAASAIGGRRRG</sequence>
<keyword evidence="2" id="KW-0812">Transmembrane</keyword>
<evidence type="ECO:0000313" key="3">
    <source>
        <dbReference type="EMBL" id="MDF0591565.1"/>
    </source>
</evidence>
<comment type="caution">
    <text evidence="3">The sequence shown here is derived from an EMBL/GenBank/DDBJ whole genome shotgun (WGS) entry which is preliminary data.</text>
</comment>
<evidence type="ECO:0000256" key="1">
    <source>
        <dbReference type="SAM" id="MobiDB-lite"/>
    </source>
</evidence>
<keyword evidence="4" id="KW-1185">Reference proteome</keyword>
<name>A0ABT5XA70_9EURY</name>
<organism evidence="3 4">
    <name type="scientific">Candidatus Methanocrinis natronophilus</name>
    <dbReference type="NCBI Taxonomy" id="3033396"/>
    <lineage>
        <taxon>Archaea</taxon>
        <taxon>Methanobacteriati</taxon>
        <taxon>Methanobacteriota</taxon>
        <taxon>Stenosarchaea group</taxon>
        <taxon>Methanomicrobia</taxon>
        <taxon>Methanotrichales</taxon>
        <taxon>Methanotrichaceae</taxon>
        <taxon>Methanocrinis</taxon>
    </lineage>
</organism>
<feature type="transmembrane region" description="Helical" evidence="2">
    <location>
        <begin position="30"/>
        <end position="46"/>
    </location>
</feature>
<protein>
    <submittedName>
        <fullName evidence="3">Uncharacterized protein</fullName>
    </submittedName>
</protein>
<feature type="transmembrane region" description="Helical" evidence="2">
    <location>
        <begin position="52"/>
        <end position="71"/>
    </location>
</feature>
<evidence type="ECO:0000256" key="2">
    <source>
        <dbReference type="SAM" id="Phobius"/>
    </source>
</evidence>
<keyword evidence="2" id="KW-1133">Transmembrane helix</keyword>
<keyword evidence="2" id="KW-0472">Membrane</keyword>
<dbReference type="EMBL" id="JARFPK010000047">
    <property type="protein sequence ID" value="MDF0591565.1"/>
    <property type="molecule type" value="Genomic_DNA"/>
</dbReference>
<reference evidence="3 4" key="1">
    <citation type="submission" date="2023-03" db="EMBL/GenBank/DDBJ databases">
        <title>WGS of Methanotrichaceae archaeon Mx.</title>
        <authorList>
            <person name="Sorokin D.Y."/>
            <person name="Merkel A.Y."/>
        </authorList>
    </citation>
    <scope>NUCLEOTIDE SEQUENCE [LARGE SCALE GENOMIC DNA]</scope>
    <source>
        <strain evidence="3 4">Mx</strain>
    </source>
</reference>
<feature type="region of interest" description="Disordered" evidence="1">
    <location>
        <begin position="1"/>
        <end position="20"/>
    </location>
</feature>
<proteinExistence type="predicted"/>
<dbReference type="Proteomes" id="UP001220010">
    <property type="component" value="Unassembled WGS sequence"/>
</dbReference>